<reference evidence="2 3" key="1">
    <citation type="journal article" date="2011" name="BMC Genomics">
        <title>Genome sequencing reveals diversification of virulence factor content and possible host adaptation in distinct subpopulations of Salmonella enterica.</title>
        <authorList>
            <person name="den Bakker H.C."/>
            <person name="Moreno Switt A.I."/>
            <person name="Govoni G."/>
            <person name="Cummings C.A."/>
            <person name="Ranieri M.L."/>
            <person name="Degoricija L."/>
            <person name="Hoelzer K."/>
            <person name="Rodriguez-Rivera L.D."/>
            <person name="Brown S."/>
            <person name="Bolchacova E."/>
            <person name="Furtado M.R."/>
            <person name="Wiedmann M."/>
        </authorList>
    </citation>
    <scope>NUCLEOTIDE SEQUENCE [LARGE SCALE GENOMIC DNA]</scope>
    <source>
        <strain evidence="2 3">S5-403</strain>
    </source>
</reference>
<proteinExistence type="predicted"/>
<keyword evidence="1" id="KW-0812">Transmembrane</keyword>
<evidence type="ECO:0000313" key="2">
    <source>
        <dbReference type="EMBL" id="EHC77605.1"/>
    </source>
</evidence>
<sequence length="33" mass="3666">MGRRERKNDDIYLVVVTADAGGIFVAMVVIIPF</sequence>
<evidence type="ECO:0000313" key="3">
    <source>
        <dbReference type="Proteomes" id="UP000003221"/>
    </source>
</evidence>
<dbReference type="Proteomes" id="UP000003221">
    <property type="component" value="Unassembled WGS sequence"/>
</dbReference>
<dbReference type="AlphaFoldDB" id="G5Q4U3"/>
<keyword evidence="1" id="KW-1133">Transmembrane helix</keyword>
<feature type="non-terminal residue" evidence="2">
    <location>
        <position position="33"/>
    </location>
</feature>
<feature type="transmembrane region" description="Helical" evidence="1">
    <location>
        <begin position="12"/>
        <end position="31"/>
    </location>
</feature>
<name>G5Q4U3_SALMO</name>
<gene>
    <name evidence="2" type="ORF">LTSEMON_3114</name>
</gene>
<comment type="caution">
    <text evidence="2">The sequence shown here is derived from an EMBL/GenBank/DDBJ whole genome shotgun (WGS) entry which is preliminary data.</text>
</comment>
<evidence type="ECO:0000256" key="1">
    <source>
        <dbReference type="SAM" id="Phobius"/>
    </source>
</evidence>
<dbReference type="EMBL" id="AFCS01000738">
    <property type="protein sequence ID" value="EHC77605.1"/>
    <property type="molecule type" value="Genomic_DNA"/>
</dbReference>
<protein>
    <submittedName>
        <fullName evidence="2">Uncharacterized protein</fullName>
    </submittedName>
</protein>
<accession>G5Q4U3</accession>
<keyword evidence="1" id="KW-0472">Membrane</keyword>
<organism evidence="2 3">
    <name type="scientific">Salmonella enterica subsp. enterica serovar Montevideo str. S5-403</name>
    <dbReference type="NCBI Taxonomy" id="913242"/>
    <lineage>
        <taxon>Bacteria</taxon>
        <taxon>Pseudomonadati</taxon>
        <taxon>Pseudomonadota</taxon>
        <taxon>Gammaproteobacteria</taxon>
        <taxon>Enterobacterales</taxon>
        <taxon>Enterobacteriaceae</taxon>
        <taxon>Salmonella</taxon>
    </lineage>
</organism>